<dbReference type="Gene3D" id="3.40.50.2000">
    <property type="entry name" value="Glycogen Phosphorylase B"/>
    <property type="match status" value="2"/>
</dbReference>
<keyword evidence="2" id="KW-1185">Reference proteome</keyword>
<dbReference type="Gramene" id="PRQ56678">
    <property type="protein sequence ID" value="PRQ56678"/>
    <property type="gene ID" value="RchiOBHm_Chr1g0339951"/>
</dbReference>
<accession>A0A2P6SDC5</accession>
<proteinExistence type="predicted"/>
<dbReference type="EC" id="2.4.1.-" evidence="1"/>
<organism evidence="1 2">
    <name type="scientific">Rosa chinensis</name>
    <name type="common">China rose</name>
    <dbReference type="NCBI Taxonomy" id="74649"/>
    <lineage>
        <taxon>Eukaryota</taxon>
        <taxon>Viridiplantae</taxon>
        <taxon>Streptophyta</taxon>
        <taxon>Embryophyta</taxon>
        <taxon>Tracheophyta</taxon>
        <taxon>Spermatophyta</taxon>
        <taxon>Magnoliopsida</taxon>
        <taxon>eudicotyledons</taxon>
        <taxon>Gunneridae</taxon>
        <taxon>Pentapetalae</taxon>
        <taxon>rosids</taxon>
        <taxon>fabids</taxon>
        <taxon>Rosales</taxon>
        <taxon>Rosaceae</taxon>
        <taxon>Rosoideae</taxon>
        <taxon>Rosoideae incertae sedis</taxon>
        <taxon>Rosa</taxon>
    </lineage>
</organism>
<dbReference type="OMA" id="RFIEQLF"/>
<evidence type="ECO:0000313" key="1">
    <source>
        <dbReference type="EMBL" id="PRQ56678.1"/>
    </source>
</evidence>
<dbReference type="SUPFAM" id="SSF53756">
    <property type="entry name" value="UDP-Glycosyltransferase/glycogen phosphorylase"/>
    <property type="match status" value="1"/>
</dbReference>
<sequence length="62" mass="7118">MSYRSDSPVLVSAKEIERGIREVMKLDSDIRKRVKEMSDKVKKALMDGGSSYSSLRHFIDQI</sequence>
<name>A0A2P6SDC5_ROSCH</name>
<dbReference type="GO" id="GO:0016757">
    <property type="term" value="F:glycosyltransferase activity"/>
    <property type="evidence" value="ECO:0007669"/>
    <property type="project" value="UniProtKB-KW"/>
</dbReference>
<keyword evidence="1" id="KW-0328">Glycosyltransferase</keyword>
<dbReference type="EMBL" id="PDCK01000039">
    <property type="protein sequence ID" value="PRQ56678.1"/>
    <property type="molecule type" value="Genomic_DNA"/>
</dbReference>
<dbReference type="AlphaFoldDB" id="A0A2P6SDC5"/>
<protein>
    <submittedName>
        <fullName evidence="1">Putative UDP-glucose flavonoid 3-O-glucosyltransferase 3</fullName>
        <ecNumber evidence="1">2.4.1.-</ecNumber>
    </submittedName>
</protein>
<dbReference type="Proteomes" id="UP000238479">
    <property type="component" value="Chromosome 1"/>
</dbReference>
<reference evidence="1 2" key="1">
    <citation type="journal article" date="2018" name="Nat. Genet.">
        <title>The Rosa genome provides new insights in the design of modern roses.</title>
        <authorList>
            <person name="Bendahmane M."/>
        </authorList>
    </citation>
    <scope>NUCLEOTIDE SEQUENCE [LARGE SCALE GENOMIC DNA]</scope>
    <source>
        <strain evidence="2">cv. Old Blush</strain>
    </source>
</reference>
<evidence type="ECO:0000313" key="2">
    <source>
        <dbReference type="Proteomes" id="UP000238479"/>
    </source>
</evidence>
<gene>
    <name evidence="1" type="ORF">RchiOBHm_Chr1g0339951</name>
</gene>
<comment type="caution">
    <text evidence="1">The sequence shown here is derived from an EMBL/GenBank/DDBJ whole genome shotgun (WGS) entry which is preliminary data.</text>
</comment>
<keyword evidence="1" id="KW-0808">Transferase</keyword>